<dbReference type="STRING" id="285473.A4G23_04510"/>
<protein>
    <recommendedName>
        <fullName evidence="4">Ankyrin repeats (3 copies)</fullName>
    </recommendedName>
</protein>
<dbReference type="EMBL" id="CP017316">
    <property type="protein sequence ID" value="AOT61622.1"/>
    <property type="molecule type" value="Genomic_DNA"/>
</dbReference>
<evidence type="ECO:0000313" key="2">
    <source>
        <dbReference type="EMBL" id="AOT61622.1"/>
    </source>
</evidence>
<dbReference type="PATRIC" id="fig|285473.5.peg.4742"/>
<gene>
    <name evidence="2" type="ORF">A4G23_04510</name>
</gene>
<dbReference type="GeneID" id="33067038"/>
<dbReference type="AlphaFoldDB" id="A0A1D8G861"/>
<name>A0A1D8G861_9ACTN</name>
<organism evidence="2 3">
    <name type="scientific">Streptomyces rubrolavendulae</name>
    <dbReference type="NCBI Taxonomy" id="285473"/>
    <lineage>
        <taxon>Bacteria</taxon>
        <taxon>Bacillati</taxon>
        <taxon>Actinomycetota</taxon>
        <taxon>Actinomycetes</taxon>
        <taxon>Kitasatosporales</taxon>
        <taxon>Streptomycetaceae</taxon>
        <taxon>Streptomyces</taxon>
    </lineage>
</organism>
<dbReference type="OrthoDB" id="1438637at2"/>
<dbReference type="RefSeq" id="WP_069978466.1">
    <property type="nucleotide sequence ID" value="NZ_CP017316.1"/>
</dbReference>
<proteinExistence type="predicted"/>
<reference evidence="2 3" key="1">
    <citation type="submission" date="2016-09" db="EMBL/GenBank/DDBJ databases">
        <title>Streptomyces rubrolavendulae MJM4426 Genome sequencing and assembly.</title>
        <authorList>
            <person name="Kim J.-G."/>
        </authorList>
    </citation>
    <scope>NUCLEOTIDE SEQUENCE [LARGE SCALE GENOMIC DNA]</scope>
    <source>
        <strain evidence="2 3">MJM4426</strain>
    </source>
</reference>
<keyword evidence="3" id="KW-1185">Reference proteome</keyword>
<sequence>MSGYWTPAPHAVEQEDAETLARLLAAGSDPDEVFGDMTLLTHAIDVEGDGALQSRGPLTVHTTAALPAFGADPEPADPGGRTPVDMAKHDGHDLATRLLHTHIGRRAAHGG</sequence>
<dbReference type="Proteomes" id="UP000095349">
    <property type="component" value="Chromosome"/>
</dbReference>
<evidence type="ECO:0000313" key="3">
    <source>
        <dbReference type="Proteomes" id="UP000095349"/>
    </source>
</evidence>
<evidence type="ECO:0000256" key="1">
    <source>
        <dbReference type="SAM" id="MobiDB-lite"/>
    </source>
</evidence>
<dbReference type="SUPFAM" id="SSF48403">
    <property type="entry name" value="Ankyrin repeat"/>
    <property type="match status" value="1"/>
</dbReference>
<accession>A0A1D8G861</accession>
<dbReference type="KEGG" id="srn:A4G23_04510"/>
<dbReference type="Gene3D" id="1.25.40.20">
    <property type="entry name" value="Ankyrin repeat-containing domain"/>
    <property type="match status" value="1"/>
</dbReference>
<dbReference type="InterPro" id="IPR036770">
    <property type="entry name" value="Ankyrin_rpt-contain_sf"/>
</dbReference>
<feature type="region of interest" description="Disordered" evidence="1">
    <location>
        <begin position="68"/>
        <end position="88"/>
    </location>
</feature>
<evidence type="ECO:0008006" key="4">
    <source>
        <dbReference type="Google" id="ProtNLM"/>
    </source>
</evidence>